<evidence type="ECO:0000313" key="1">
    <source>
        <dbReference type="EMBL" id="MDA2809808.1"/>
    </source>
</evidence>
<evidence type="ECO:0000313" key="2">
    <source>
        <dbReference type="Proteomes" id="UP001527866"/>
    </source>
</evidence>
<reference evidence="1 2" key="1">
    <citation type="submission" date="2023-01" db="EMBL/GenBank/DDBJ databases">
        <title>Draft genome sequence of Nocardiopsis sp. RSe5-2 isolated from halophytes.</title>
        <authorList>
            <person name="Duangmal K."/>
            <person name="Chantavorakit T."/>
        </authorList>
    </citation>
    <scope>NUCLEOTIDE SEQUENCE [LARGE SCALE GENOMIC DNA]</scope>
    <source>
        <strain evidence="1 2">RSe5-2</strain>
    </source>
</reference>
<gene>
    <name evidence="1" type="ORF">O4J56_04075</name>
</gene>
<name>A0ABT4TYN5_9ACTN</name>
<dbReference type="Proteomes" id="UP001527866">
    <property type="component" value="Unassembled WGS sequence"/>
</dbReference>
<dbReference type="EMBL" id="JAQFWQ010000007">
    <property type="protein sequence ID" value="MDA2809808.1"/>
    <property type="molecule type" value="Genomic_DNA"/>
</dbReference>
<dbReference type="RefSeq" id="WP_270683713.1">
    <property type="nucleotide sequence ID" value="NZ_JAQFWQ010000007.1"/>
</dbReference>
<accession>A0ABT4TYN5</accession>
<organism evidence="1 2">
    <name type="scientific">Nocardiopsis endophytica</name>
    <dbReference type="NCBI Taxonomy" id="3018445"/>
    <lineage>
        <taxon>Bacteria</taxon>
        <taxon>Bacillati</taxon>
        <taxon>Actinomycetota</taxon>
        <taxon>Actinomycetes</taxon>
        <taxon>Streptosporangiales</taxon>
        <taxon>Nocardiopsidaceae</taxon>
        <taxon>Nocardiopsis</taxon>
    </lineage>
</organism>
<proteinExistence type="predicted"/>
<protein>
    <submittedName>
        <fullName evidence="1">Uncharacterized protein</fullName>
    </submittedName>
</protein>
<comment type="caution">
    <text evidence="1">The sequence shown here is derived from an EMBL/GenBank/DDBJ whole genome shotgun (WGS) entry which is preliminary data.</text>
</comment>
<sequence>MADLLWEGVEDLFDGETAGPLPDLRVPGATADGWQALLELVVERGWRHRYAEDGSAAPLPSARTALARRTAARWPELRVWPAEGLLAVFRFESEEDVDFDIDVREIRGQESLDALCGFLGAIGRRLRRPVLMAPEGGGAAPVLRFDPAADRVVRTDGRS</sequence>
<keyword evidence="2" id="KW-1185">Reference proteome</keyword>